<accession>D3B3L4</accession>
<name>D3B3L4_HETP5</name>
<protein>
    <recommendedName>
        <fullName evidence="1">G domain-containing protein</fullName>
    </recommendedName>
</protein>
<dbReference type="Gene3D" id="3.40.50.300">
    <property type="entry name" value="P-loop containing nucleotide triphosphate hydrolases"/>
    <property type="match status" value="1"/>
</dbReference>
<sequence length="324" mass="36261">MNSNPNYYLVFLGNPGTGKSSICNCLCGQLKCKSGNSSGTGLTTQSQIIENGDYTIIDTPGLRDPQSRKQAAKEISNSLKLNGYYKLIFVTTLESGRVYVDDIETINVILKSLSCPIKYGIILNKITPNVHRKILENSSVLSCCWRLLGYQPCASYILKNFDHMKDNTALIEDQTTKGALKQFIDSIPTIYIDESMVGEIDIRDYEEKVSELELRFGEMQKQLTTQIENNQELTKRTDDLGIILEKEREDAKETQLLGIQQLVKLQEKFSEDQKMMAAQANEMMIRQMEIRAEHSKPIIIDGGNGSSGSFSFNIPVSLPGCSSQ</sequence>
<evidence type="ECO:0000313" key="3">
    <source>
        <dbReference type="Proteomes" id="UP000001396"/>
    </source>
</evidence>
<dbReference type="CDD" id="cd00882">
    <property type="entry name" value="Ras_like_GTPase"/>
    <property type="match status" value="1"/>
</dbReference>
<dbReference type="EMBL" id="ADBJ01000010">
    <property type="protein sequence ID" value="EFA83912.1"/>
    <property type="molecule type" value="Genomic_DNA"/>
</dbReference>
<organism evidence="2 3">
    <name type="scientific">Heterostelium pallidum (strain ATCC 26659 / Pp 5 / PN500)</name>
    <name type="common">Cellular slime mold</name>
    <name type="synonym">Polysphondylium pallidum</name>
    <dbReference type="NCBI Taxonomy" id="670386"/>
    <lineage>
        <taxon>Eukaryota</taxon>
        <taxon>Amoebozoa</taxon>
        <taxon>Evosea</taxon>
        <taxon>Eumycetozoa</taxon>
        <taxon>Dictyostelia</taxon>
        <taxon>Acytosteliales</taxon>
        <taxon>Acytosteliaceae</taxon>
        <taxon>Heterostelium</taxon>
    </lineage>
</organism>
<dbReference type="InterPro" id="IPR006073">
    <property type="entry name" value="GTP-bd"/>
</dbReference>
<feature type="domain" description="G" evidence="1">
    <location>
        <begin position="10"/>
        <end position="94"/>
    </location>
</feature>
<dbReference type="AlphaFoldDB" id="D3B3L4"/>
<dbReference type="Proteomes" id="UP000001396">
    <property type="component" value="Unassembled WGS sequence"/>
</dbReference>
<dbReference type="Pfam" id="PF01926">
    <property type="entry name" value="MMR_HSR1"/>
    <property type="match status" value="1"/>
</dbReference>
<dbReference type="InterPro" id="IPR027417">
    <property type="entry name" value="P-loop_NTPase"/>
</dbReference>
<dbReference type="SUPFAM" id="SSF52540">
    <property type="entry name" value="P-loop containing nucleoside triphosphate hydrolases"/>
    <property type="match status" value="1"/>
</dbReference>
<dbReference type="InParanoid" id="D3B3L4"/>
<gene>
    <name evidence="2" type="ORF">PPL_02982</name>
</gene>
<proteinExistence type="predicted"/>
<keyword evidence="3" id="KW-1185">Reference proteome</keyword>
<comment type="caution">
    <text evidence="2">The sequence shown here is derived from an EMBL/GenBank/DDBJ whole genome shotgun (WGS) entry which is preliminary data.</text>
</comment>
<dbReference type="RefSeq" id="XP_020436029.1">
    <property type="nucleotide sequence ID" value="XM_020573957.1"/>
</dbReference>
<evidence type="ECO:0000313" key="2">
    <source>
        <dbReference type="EMBL" id="EFA83912.1"/>
    </source>
</evidence>
<reference evidence="2 3" key="1">
    <citation type="journal article" date="2011" name="Genome Res.">
        <title>Phylogeny-wide analysis of social amoeba genomes highlights ancient origins for complex intercellular communication.</title>
        <authorList>
            <person name="Heidel A.J."/>
            <person name="Lawal H.M."/>
            <person name="Felder M."/>
            <person name="Schilde C."/>
            <person name="Helps N.R."/>
            <person name="Tunggal B."/>
            <person name="Rivero F."/>
            <person name="John U."/>
            <person name="Schleicher M."/>
            <person name="Eichinger L."/>
            <person name="Platzer M."/>
            <person name="Noegel A.A."/>
            <person name="Schaap P."/>
            <person name="Gloeckner G."/>
        </authorList>
    </citation>
    <scope>NUCLEOTIDE SEQUENCE [LARGE SCALE GENOMIC DNA]</scope>
    <source>
        <strain evidence="3">ATCC 26659 / Pp 5 / PN500</strain>
    </source>
</reference>
<evidence type="ECO:0000259" key="1">
    <source>
        <dbReference type="Pfam" id="PF01926"/>
    </source>
</evidence>
<dbReference type="GeneID" id="31358505"/>
<dbReference type="GO" id="GO:0005525">
    <property type="term" value="F:GTP binding"/>
    <property type="evidence" value="ECO:0007669"/>
    <property type="project" value="InterPro"/>
</dbReference>